<dbReference type="Proteomes" id="UP001258315">
    <property type="component" value="Unassembled WGS sequence"/>
</dbReference>
<evidence type="ECO:0000313" key="2">
    <source>
        <dbReference type="EMBL" id="MDT3401271.1"/>
    </source>
</evidence>
<keyword evidence="3" id="KW-1185">Reference proteome</keyword>
<protein>
    <recommendedName>
        <fullName evidence="4">DUF3408 domain-containing protein</fullName>
    </recommendedName>
</protein>
<evidence type="ECO:0000256" key="1">
    <source>
        <dbReference type="SAM" id="MobiDB-lite"/>
    </source>
</evidence>
<comment type="caution">
    <text evidence="2">The sequence shown here is derived from an EMBL/GenBank/DDBJ whole genome shotgun (WGS) entry which is preliminary data.</text>
</comment>
<evidence type="ECO:0008006" key="4">
    <source>
        <dbReference type="Google" id="ProtNLM"/>
    </source>
</evidence>
<evidence type="ECO:0000313" key="3">
    <source>
        <dbReference type="Proteomes" id="UP001258315"/>
    </source>
</evidence>
<feature type="compositionally biased region" description="Basic and acidic residues" evidence="1">
    <location>
        <begin position="1"/>
        <end position="17"/>
    </location>
</feature>
<proteinExistence type="predicted"/>
<feature type="region of interest" description="Disordered" evidence="1">
    <location>
        <begin position="1"/>
        <end position="42"/>
    </location>
</feature>
<sequence>MEKMKSLADQIREELGKPKNTAAEVPPKARAPSPGTSKGKKTVKELPQIVRAIIDYDTSPNKKMLHVRFDQNTVDILNRFKIATGTDITKFVAFCVSRMLEQHPEIRTTIKHFIQNTDL</sequence>
<gene>
    <name evidence="2" type="ORF">QE417_000343</name>
</gene>
<dbReference type="RefSeq" id="WP_311947129.1">
    <property type="nucleotide sequence ID" value="NZ_JAVLVU010000001.1"/>
</dbReference>
<accession>A0ABU3GP77</accession>
<organism evidence="2 3">
    <name type="scientific">Mucilaginibacter terrae</name>
    <dbReference type="NCBI Taxonomy" id="1955052"/>
    <lineage>
        <taxon>Bacteria</taxon>
        <taxon>Pseudomonadati</taxon>
        <taxon>Bacteroidota</taxon>
        <taxon>Sphingobacteriia</taxon>
        <taxon>Sphingobacteriales</taxon>
        <taxon>Sphingobacteriaceae</taxon>
        <taxon>Mucilaginibacter</taxon>
    </lineage>
</organism>
<reference evidence="3" key="1">
    <citation type="submission" date="2023-07" db="EMBL/GenBank/DDBJ databases">
        <title>Functional and genomic diversity of the sorghum phyllosphere microbiome.</title>
        <authorList>
            <person name="Shade A."/>
        </authorList>
    </citation>
    <scope>NUCLEOTIDE SEQUENCE [LARGE SCALE GENOMIC DNA]</scope>
    <source>
        <strain evidence="3">SORGH_AS_0422</strain>
    </source>
</reference>
<name>A0ABU3GP77_9SPHI</name>
<dbReference type="EMBL" id="JAVLVU010000001">
    <property type="protein sequence ID" value="MDT3401271.1"/>
    <property type="molecule type" value="Genomic_DNA"/>
</dbReference>